<name>A0A5N4AU47_PHOPY</name>
<accession>A0A5N4AU47</accession>
<keyword evidence="3" id="KW-1185">Reference proteome</keyword>
<organism evidence="2 3">
    <name type="scientific">Photinus pyralis</name>
    <name type="common">Common eastern firefly</name>
    <name type="synonym">Lampyris pyralis</name>
    <dbReference type="NCBI Taxonomy" id="7054"/>
    <lineage>
        <taxon>Eukaryota</taxon>
        <taxon>Metazoa</taxon>
        <taxon>Ecdysozoa</taxon>
        <taxon>Arthropoda</taxon>
        <taxon>Hexapoda</taxon>
        <taxon>Insecta</taxon>
        <taxon>Pterygota</taxon>
        <taxon>Neoptera</taxon>
        <taxon>Endopterygota</taxon>
        <taxon>Coleoptera</taxon>
        <taxon>Polyphaga</taxon>
        <taxon>Elateriformia</taxon>
        <taxon>Elateroidea</taxon>
        <taxon>Lampyridae</taxon>
        <taxon>Lampyrinae</taxon>
        <taxon>Photinus</taxon>
    </lineage>
</organism>
<evidence type="ECO:0000313" key="3">
    <source>
        <dbReference type="Proteomes" id="UP000327044"/>
    </source>
</evidence>
<sequence length="1023" mass="117609">MSSLDKMVSMLNNRDIWKLKMKEAKYDSGFHVEGERDVNNLDIILETFLIAYDCITTALEEIIKNASESVPLKSTNGELEEITWSISIGQFDALVNSLLLIRKIPKCKILKGNIKLFQCPIDCLIEALQQSIRCPIITGTYRMHLKKEAVAQLTLLYTFLHDDIEGIKEYSDCGTLNERETLTNGHFSKSHQGVHITKDKSKVSIELSRLEAEHRALCDAINIFKSALRETGNLDYSNVGGTVAMDNHCTISLKCPKSLTSLEKDSRCIQFIERYHPLMSRGTVSLIREQQCSSLLDLPISAVHWPRTIESKTLCDHHFCNPHPQILENVSIGNNFKRSVKPSLTMSKDLEYYINLRDHRCQNINTTFEVRYFVLERESPSKERAHFKSNNNAKENKHKKKQKSKEDYEINADAIEVRVFEFKRKNVSEEKEIMHKLKTKLHSDPCDKGSNSNQQEEPSDLQIQSSITSSEVFSEVISPIMQKPTRNATFTAEEHLNHHELQQYQTPMHLQHCAVNTSKKPGAPYSIHTKNNPVTLSGQRQHSRECNIAGNKPKSAPPLKFQNKQRIQSNRFRDLFKNNYTPKSDINSSIMAANSRGKDSKTHPLFLSRKCAATNSCERDGVLKQYHNRFRCRGGDCSFARNGNICVEVANQSTTSISVQCDILGGEQENARPPHKMNMRCPNGIIISKCEEKELYDLDYLTHTSQKPHQSRLSNWHQMTSRSHDRAHYMPQQENRRYSSPLCNPLILNNEFDSNMYKKFYDIDIVPEQADDLDLPYKLKEVSSWCEDQSKMYMENGYPITDNVTFQQTSDVYLNSPNCSIYHNEKFSEKDSYQNNYVHPCIMDSNYNSQEDRFPANTIYRSQSSLDNRNTSITEFSKSNIGQYELPTDGDIIPTSNPKMFKVDNYQDRNVYHIQDNECYTNCVWSEDEEKIRNKLANHCDQSRYSIVVSSMSDAETSTQNCGLPYCNEKVLYGNPNFKTGTTYETRRLTSSSCDKTTQLPPITYRSQSLLLQNKKFFCGDFD</sequence>
<dbReference type="InParanoid" id="A0A5N4AU47"/>
<protein>
    <submittedName>
        <fullName evidence="2">Uncharacterized protein</fullName>
    </submittedName>
</protein>
<comment type="caution">
    <text evidence="2">The sequence shown here is derived from an EMBL/GenBank/DDBJ whole genome shotgun (WGS) entry which is preliminary data.</text>
</comment>
<reference evidence="2 3" key="1">
    <citation type="journal article" date="2018" name="Elife">
        <title>Firefly genomes illuminate parallel origins of bioluminescence in beetles.</title>
        <authorList>
            <person name="Fallon T.R."/>
            <person name="Lower S.E."/>
            <person name="Chang C.H."/>
            <person name="Bessho-Uehara M."/>
            <person name="Martin G.J."/>
            <person name="Bewick A.J."/>
            <person name="Behringer M."/>
            <person name="Debat H.J."/>
            <person name="Wong I."/>
            <person name="Day J.C."/>
            <person name="Suvorov A."/>
            <person name="Silva C.J."/>
            <person name="Stanger-Hall K.F."/>
            <person name="Hall D.W."/>
            <person name="Schmitz R.J."/>
            <person name="Nelson D.R."/>
            <person name="Lewis S.M."/>
            <person name="Shigenobu S."/>
            <person name="Bybee S.M."/>
            <person name="Larracuente A.M."/>
            <person name="Oba Y."/>
            <person name="Weng J.K."/>
        </authorList>
    </citation>
    <scope>NUCLEOTIDE SEQUENCE [LARGE SCALE GENOMIC DNA]</scope>
    <source>
        <strain evidence="2">1611_PpyrPB1</strain>
        <tissue evidence="2">Whole body</tissue>
    </source>
</reference>
<dbReference type="EMBL" id="VVIM01000004">
    <property type="protein sequence ID" value="KAB0800864.1"/>
    <property type="molecule type" value="Genomic_DNA"/>
</dbReference>
<feature type="region of interest" description="Disordered" evidence="1">
    <location>
        <begin position="438"/>
        <end position="465"/>
    </location>
</feature>
<dbReference type="Proteomes" id="UP000327044">
    <property type="component" value="Unassembled WGS sequence"/>
</dbReference>
<gene>
    <name evidence="2" type="ORF">PPYR_06603</name>
</gene>
<feature type="compositionally biased region" description="Polar residues" evidence="1">
    <location>
        <begin position="449"/>
        <end position="465"/>
    </location>
</feature>
<feature type="compositionally biased region" description="Basic and acidic residues" evidence="1">
    <location>
        <begin position="438"/>
        <end position="447"/>
    </location>
</feature>
<evidence type="ECO:0000256" key="1">
    <source>
        <dbReference type="SAM" id="MobiDB-lite"/>
    </source>
</evidence>
<proteinExistence type="predicted"/>
<feature type="region of interest" description="Disordered" evidence="1">
    <location>
        <begin position="381"/>
        <end position="407"/>
    </location>
</feature>
<evidence type="ECO:0000313" key="2">
    <source>
        <dbReference type="EMBL" id="KAB0800864.1"/>
    </source>
</evidence>
<dbReference type="AlphaFoldDB" id="A0A5N4AU47"/>